<name>A0A4R3VC40_9BURK</name>
<dbReference type="GO" id="GO:0008823">
    <property type="term" value="F:cupric reductase (NADH) activity"/>
    <property type="evidence" value="ECO:0007669"/>
    <property type="project" value="TreeGrafter"/>
</dbReference>
<accession>A0A4R3VC40</accession>
<dbReference type="InterPro" id="IPR010185">
    <property type="entry name" value="NpdG"/>
</dbReference>
<dbReference type="GO" id="GO:0070967">
    <property type="term" value="F:coenzyme F420 binding"/>
    <property type="evidence" value="ECO:0007669"/>
    <property type="project" value="InterPro"/>
</dbReference>
<evidence type="ECO:0000259" key="2">
    <source>
        <dbReference type="Pfam" id="PF03807"/>
    </source>
</evidence>
<dbReference type="AlphaFoldDB" id="A0A4R3VC40"/>
<dbReference type="InterPro" id="IPR036291">
    <property type="entry name" value="NAD(P)-bd_dom_sf"/>
</dbReference>
<reference evidence="3 4" key="1">
    <citation type="submission" date="2019-03" db="EMBL/GenBank/DDBJ databases">
        <title>Genomic Encyclopedia of Type Strains, Phase IV (KMG-IV): sequencing the most valuable type-strain genomes for metagenomic binning, comparative biology and taxonomic classification.</title>
        <authorList>
            <person name="Goeker M."/>
        </authorList>
    </citation>
    <scope>NUCLEOTIDE SEQUENCE [LARGE SCALE GENOMIC DNA]</scope>
    <source>
        <strain evidence="3 4">DSM 100048</strain>
    </source>
</reference>
<organism evidence="3 4">
    <name type="scientific">Paracandidimonas soli</name>
    <dbReference type="NCBI Taxonomy" id="1917182"/>
    <lineage>
        <taxon>Bacteria</taxon>
        <taxon>Pseudomonadati</taxon>
        <taxon>Pseudomonadota</taxon>
        <taxon>Betaproteobacteria</taxon>
        <taxon>Burkholderiales</taxon>
        <taxon>Alcaligenaceae</taxon>
        <taxon>Paracandidimonas</taxon>
    </lineage>
</organism>
<dbReference type="InterPro" id="IPR051267">
    <property type="entry name" value="STEAP_metalloreductase"/>
</dbReference>
<keyword evidence="4" id="KW-1185">Reference proteome</keyword>
<dbReference type="GO" id="GO:0052851">
    <property type="term" value="F:ferric-chelate reductase (NADPH) activity"/>
    <property type="evidence" value="ECO:0007669"/>
    <property type="project" value="TreeGrafter"/>
</dbReference>
<keyword evidence="1" id="KW-0560">Oxidoreductase</keyword>
<comment type="caution">
    <text evidence="3">The sequence shown here is derived from an EMBL/GenBank/DDBJ whole genome shotgun (WGS) entry which is preliminary data.</text>
</comment>
<gene>
    <name evidence="3" type="ORF">EV686_101324</name>
</gene>
<dbReference type="SUPFAM" id="SSF51735">
    <property type="entry name" value="NAD(P)-binding Rossmann-fold domains"/>
    <property type="match status" value="1"/>
</dbReference>
<feature type="domain" description="Pyrroline-5-carboxylate reductase catalytic N-terminal" evidence="2">
    <location>
        <begin position="16"/>
        <end position="106"/>
    </location>
</feature>
<evidence type="ECO:0000313" key="4">
    <source>
        <dbReference type="Proteomes" id="UP000294692"/>
    </source>
</evidence>
<sequence length="232" mass="23488">MQKISMDSQPAAGLLTIAILGGTGDLGSGLAKAWARAGHRIVIGSRSPERAADLAAELGNACAAPYTQAVELADVVVIAVPFSSHEAVLSEIRAAAQGKIVVDAVVPLVPPRVSTVQLPAEGSAAQIAQATLGPGVRVVSAFHNVGAAKLHLGERVDCDVLVFGDDQTARELVTGLARQVALRGIDAGALANSAAAEALTSVLIGLNRRYKVKGAGIRITGLEEADPAGAGQ</sequence>
<dbReference type="EMBL" id="SMBX01000001">
    <property type="protein sequence ID" value="TCV02866.1"/>
    <property type="molecule type" value="Genomic_DNA"/>
</dbReference>
<dbReference type="Proteomes" id="UP000294692">
    <property type="component" value="Unassembled WGS sequence"/>
</dbReference>
<dbReference type="InterPro" id="IPR028939">
    <property type="entry name" value="P5C_Rdtase_cat_N"/>
</dbReference>
<evidence type="ECO:0000256" key="1">
    <source>
        <dbReference type="ARBA" id="ARBA00023002"/>
    </source>
</evidence>
<dbReference type="NCBIfam" id="TIGR01915">
    <property type="entry name" value="npdG"/>
    <property type="match status" value="1"/>
</dbReference>
<proteinExistence type="predicted"/>
<dbReference type="PANTHER" id="PTHR14239:SF0">
    <property type="entry name" value="F420-DEPENDENT NADP REDUCTASE"/>
    <property type="match status" value="1"/>
</dbReference>
<dbReference type="GO" id="GO:0006740">
    <property type="term" value="P:NADPH regeneration"/>
    <property type="evidence" value="ECO:0007669"/>
    <property type="project" value="InterPro"/>
</dbReference>
<protein>
    <submittedName>
        <fullName evidence="3">Reduced coenzyme F420:NADP oxidoreductase</fullName>
    </submittedName>
</protein>
<dbReference type="GO" id="GO:0050661">
    <property type="term" value="F:NADP binding"/>
    <property type="evidence" value="ECO:0007669"/>
    <property type="project" value="InterPro"/>
</dbReference>
<dbReference type="GO" id="GO:0005886">
    <property type="term" value="C:plasma membrane"/>
    <property type="evidence" value="ECO:0007669"/>
    <property type="project" value="TreeGrafter"/>
</dbReference>
<dbReference type="GO" id="GO:0015677">
    <property type="term" value="P:copper ion import"/>
    <property type="evidence" value="ECO:0007669"/>
    <property type="project" value="TreeGrafter"/>
</dbReference>
<dbReference type="GO" id="GO:0016651">
    <property type="term" value="F:oxidoreductase activity, acting on NAD(P)H"/>
    <property type="evidence" value="ECO:0007669"/>
    <property type="project" value="InterPro"/>
</dbReference>
<evidence type="ECO:0000313" key="3">
    <source>
        <dbReference type="EMBL" id="TCV02866.1"/>
    </source>
</evidence>
<dbReference type="Gene3D" id="3.40.50.720">
    <property type="entry name" value="NAD(P)-binding Rossmann-like Domain"/>
    <property type="match status" value="1"/>
</dbReference>
<dbReference type="Pfam" id="PF03807">
    <property type="entry name" value="F420_oxidored"/>
    <property type="match status" value="1"/>
</dbReference>
<dbReference type="PANTHER" id="PTHR14239">
    <property type="entry name" value="DUDULIN-RELATED"/>
    <property type="match status" value="1"/>
</dbReference>